<accession>A0A8J8MBW4</accession>
<sequence length="795" mass="92286">MTKKLLLSIAIFVMVCYTSIIVNAASDTQEAKYVQQQGEWIYYIDDTDEGYLCKIKMDGTGYTKLFTFKASEFLIKDEWIYYIESKSIYMGEGALYRIRSNGTGKEKLFSHNIWDVKNLAYSNGYLTFYAGKMYKMDLSNLSPIELNWNHSQCATQNGYLISNHYGTFSLYNLATDKDTFFKYTKKVSEFVCDDQWIYFIEKNSQDYLYDIVKVKYDGSERTIVLSNLKNAGNLQLFNGELYYYARTDIEYRKYYYGIWKASIEGQDTELVTKDSIYHEKKFENVIDNNIYFTKSNYLAVYDIKAKKINYKPLEGLVSSNQSAAFNDTGNLIITRENEIIELTPDLKEIKTLKDFTVLDNREYHFGASSRLYYYNNYVVIQDRGTSITDLASLEIVNLKKNTIYTLKGEEYDYFMAGIDNNYVYFFGEKNDDYISKLFRLPIGELDISKKEHIWDVRECYYFNGYVIDQGDYPTYELRKLDLSSLKESKISSVFIYGCDIKNGYLYYVKGNNGGIYKTSINNINVKKIYSQKQWASDVIVNKSTIFFETWKGGNQLVSTDTNGNNFKVISCDSVSNFFDANEQYVVFNASRKFACYLRQEDKIELISDFDNNPKPASVQGSSVFYDVSDNDWFASKLYKLHNKKIISGHNGYFSPNKTITVDQFIKTLCVALNGEIAGPSSDYWAQKYIDFAIDKKYISANQFEDYSREITRGELAQIIVNTMNLSPLNEKQKKEMIEKIKDYKSINDAHKEAVLKVYHEGIITGYDDGSFKADNTLKRSEASIVIYRIVDRIEI</sequence>
<dbReference type="Pfam" id="PF00395">
    <property type="entry name" value="SLH"/>
    <property type="match status" value="2"/>
</dbReference>
<dbReference type="EMBL" id="CP058561">
    <property type="protein sequence ID" value="QUH30057.1"/>
    <property type="molecule type" value="Genomic_DNA"/>
</dbReference>
<evidence type="ECO:0000313" key="5">
    <source>
        <dbReference type="Proteomes" id="UP000677305"/>
    </source>
</evidence>
<dbReference type="SUPFAM" id="SSF63825">
    <property type="entry name" value="YWTD domain"/>
    <property type="match status" value="1"/>
</dbReference>
<feature type="domain" description="SLH" evidence="3">
    <location>
        <begin position="737"/>
        <end position="795"/>
    </location>
</feature>
<dbReference type="Pfam" id="PF16472">
    <property type="entry name" value="DUF5050"/>
    <property type="match status" value="1"/>
</dbReference>
<keyword evidence="1" id="KW-0677">Repeat</keyword>
<dbReference type="InterPro" id="IPR001119">
    <property type="entry name" value="SLH_dom"/>
</dbReference>
<feature type="signal peptide" evidence="2">
    <location>
        <begin position="1"/>
        <end position="24"/>
    </location>
</feature>
<evidence type="ECO:0000256" key="2">
    <source>
        <dbReference type="SAM" id="SignalP"/>
    </source>
</evidence>
<evidence type="ECO:0000259" key="3">
    <source>
        <dbReference type="PROSITE" id="PS51272"/>
    </source>
</evidence>
<feature type="domain" description="SLH" evidence="3">
    <location>
        <begin position="620"/>
        <end position="682"/>
    </location>
</feature>
<keyword evidence="5" id="KW-1185">Reference proteome</keyword>
<evidence type="ECO:0000313" key="4">
    <source>
        <dbReference type="EMBL" id="QUH30057.1"/>
    </source>
</evidence>
<reference evidence="4 5" key="1">
    <citation type="submission" date="2020-07" db="EMBL/GenBank/DDBJ databases">
        <title>Vallitalea guaymasensis genome.</title>
        <authorList>
            <person name="Postec A."/>
        </authorList>
    </citation>
    <scope>NUCLEOTIDE SEQUENCE [LARGE SCALE GENOMIC DNA]</scope>
    <source>
        <strain evidence="4 5">Ra1766G1</strain>
    </source>
</reference>
<dbReference type="Proteomes" id="UP000677305">
    <property type="component" value="Chromosome"/>
</dbReference>
<evidence type="ECO:0000256" key="1">
    <source>
        <dbReference type="ARBA" id="ARBA00022737"/>
    </source>
</evidence>
<protein>
    <submittedName>
        <fullName evidence="4">DUF5050 domain-containing protein</fullName>
    </submittedName>
</protein>
<dbReference type="SUPFAM" id="SSF69304">
    <property type="entry name" value="Tricorn protease N-terminal domain"/>
    <property type="match status" value="1"/>
</dbReference>
<proteinExistence type="predicted"/>
<gene>
    <name evidence="4" type="ORF">HYG85_14495</name>
</gene>
<dbReference type="PROSITE" id="PS51272">
    <property type="entry name" value="SLH"/>
    <property type="match status" value="2"/>
</dbReference>
<dbReference type="KEGG" id="vgu:HYG85_14495"/>
<dbReference type="InterPro" id="IPR032485">
    <property type="entry name" value="LRP1-like_beta_prop"/>
</dbReference>
<name>A0A8J8MBW4_9FIRM</name>
<organism evidence="4 5">
    <name type="scientific">Vallitalea guaymasensis</name>
    <dbReference type="NCBI Taxonomy" id="1185412"/>
    <lineage>
        <taxon>Bacteria</taxon>
        <taxon>Bacillati</taxon>
        <taxon>Bacillota</taxon>
        <taxon>Clostridia</taxon>
        <taxon>Lachnospirales</taxon>
        <taxon>Vallitaleaceae</taxon>
        <taxon>Vallitalea</taxon>
    </lineage>
</organism>
<keyword evidence="2" id="KW-0732">Signal</keyword>
<feature type="chain" id="PRO_5035253164" evidence="2">
    <location>
        <begin position="25"/>
        <end position="795"/>
    </location>
</feature>
<dbReference type="RefSeq" id="WP_212690282.1">
    <property type="nucleotide sequence ID" value="NZ_CP058561.1"/>
</dbReference>
<dbReference type="AlphaFoldDB" id="A0A8J8MBW4"/>